<dbReference type="InterPro" id="IPR036047">
    <property type="entry name" value="F-box-like_dom_sf"/>
</dbReference>
<dbReference type="NCBIfam" id="TIGR01640">
    <property type="entry name" value="F_box_assoc_1"/>
    <property type="match status" value="1"/>
</dbReference>
<evidence type="ECO:0000313" key="2">
    <source>
        <dbReference type="RefSeq" id="XP_010264513.1"/>
    </source>
</evidence>
<organism evidence="1 2">
    <name type="scientific">Nelumbo nucifera</name>
    <name type="common">Sacred lotus</name>
    <dbReference type="NCBI Taxonomy" id="4432"/>
    <lineage>
        <taxon>Eukaryota</taxon>
        <taxon>Viridiplantae</taxon>
        <taxon>Streptophyta</taxon>
        <taxon>Embryophyta</taxon>
        <taxon>Tracheophyta</taxon>
        <taxon>Spermatophyta</taxon>
        <taxon>Magnoliopsida</taxon>
        <taxon>Proteales</taxon>
        <taxon>Nelumbonaceae</taxon>
        <taxon>Nelumbo</taxon>
    </lineage>
</organism>
<dbReference type="PANTHER" id="PTHR31672">
    <property type="entry name" value="BNACNNG10540D PROTEIN"/>
    <property type="match status" value="1"/>
</dbReference>
<keyword evidence="1" id="KW-1185">Reference proteome</keyword>
<dbReference type="InterPro" id="IPR017451">
    <property type="entry name" value="F-box-assoc_interact_dom"/>
</dbReference>
<dbReference type="PANTHER" id="PTHR31672:SF13">
    <property type="entry name" value="F-BOX PROTEIN CPR30-LIKE"/>
    <property type="match status" value="1"/>
</dbReference>
<sequence length="366" mass="41034">MAHLPENVVFSILAGLPVKSLVRFKSVDKHWCMLISDPRLVDSHLDRAKMRKKKQGLILSGRVDGDRYSTIHFFSLRLSEAGDGVAVPIYSTTVSLGRYHVLPSCNGLICFYSIDRIYICNPNIRQMVTITRSDVDYAASSLSMNMCCGFGFDCSTNQYKIIKLMESSSEPRLGAQVFSLGTGEWRKISGSPTCKLLRLDYPVSVNGFFYWITAASTFSELLVSFDIGNEKFEVVPHPECLSTKKRHLLSVVELGGHLCLVDLDFESEGNRRMDIWMMLDEWGEGEDRIWVQESIVHSSEALDAVRPVAIVDGQILLHGFIKGLGNLIWYDLHSQSFKDADVEGIPSSHFFISPHVESLVSVGKKI</sequence>
<gene>
    <name evidence="2" type="primary">LOC104602497</name>
</gene>
<dbReference type="Pfam" id="PF08268">
    <property type="entry name" value="FBA_3"/>
    <property type="match status" value="1"/>
</dbReference>
<dbReference type="OrthoDB" id="5319261at2759"/>
<dbReference type="SUPFAM" id="SSF81383">
    <property type="entry name" value="F-box domain"/>
    <property type="match status" value="1"/>
</dbReference>
<dbReference type="AlphaFoldDB" id="A0A1U8ANU5"/>
<dbReference type="KEGG" id="nnu:104602497"/>
<proteinExistence type="predicted"/>
<dbReference type="PROSITE" id="PS50181">
    <property type="entry name" value="FBOX"/>
    <property type="match status" value="1"/>
</dbReference>
<reference evidence="2" key="1">
    <citation type="submission" date="2025-08" db="UniProtKB">
        <authorList>
            <consortium name="RefSeq"/>
        </authorList>
    </citation>
    <scope>IDENTIFICATION</scope>
</reference>
<evidence type="ECO:0000313" key="1">
    <source>
        <dbReference type="Proteomes" id="UP000189703"/>
    </source>
</evidence>
<dbReference type="eggNOG" id="ENOG502SJZH">
    <property type="taxonomic scope" value="Eukaryota"/>
</dbReference>
<accession>A0A1U8ANU5</accession>
<dbReference type="Proteomes" id="UP000189703">
    <property type="component" value="Unplaced"/>
</dbReference>
<protein>
    <submittedName>
        <fullName evidence="2">F-box/kelch-repeat protein At3g23880-like</fullName>
    </submittedName>
</protein>
<dbReference type="InterPro" id="IPR050796">
    <property type="entry name" value="SCF_F-box_component"/>
</dbReference>
<dbReference type="OMA" id="ANGFFYW"/>
<dbReference type="Gene3D" id="1.20.1280.50">
    <property type="match status" value="1"/>
</dbReference>
<name>A0A1U8ANU5_NELNU</name>
<dbReference type="InterPro" id="IPR001810">
    <property type="entry name" value="F-box_dom"/>
</dbReference>
<dbReference type="RefSeq" id="XP_010264513.1">
    <property type="nucleotide sequence ID" value="XM_010266211.2"/>
</dbReference>
<dbReference type="InterPro" id="IPR013187">
    <property type="entry name" value="F-box-assoc_dom_typ3"/>
</dbReference>
<dbReference type="GeneID" id="104602497"/>